<feature type="non-terminal residue" evidence="1">
    <location>
        <position position="1"/>
    </location>
</feature>
<comment type="caution">
    <text evidence="1">The sequence shown here is derived from an EMBL/GenBank/DDBJ whole genome shotgun (WGS) entry which is preliminary data.</text>
</comment>
<keyword evidence="2" id="KW-1185">Reference proteome</keyword>
<dbReference type="Proteomes" id="UP000789860">
    <property type="component" value="Unassembled WGS sequence"/>
</dbReference>
<gene>
    <name evidence="1" type="ORF">SCALOS_LOCUS10798</name>
</gene>
<evidence type="ECO:0000313" key="2">
    <source>
        <dbReference type="Proteomes" id="UP000789860"/>
    </source>
</evidence>
<evidence type="ECO:0000313" key="1">
    <source>
        <dbReference type="EMBL" id="CAG8709073.1"/>
    </source>
</evidence>
<accession>A0ACA9PN47</accession>
<name>A0ACA9PN47_9GLOM</name>
<proteinExistence type="predicted"/>
<organism evidence="1 2">
    <name type="scientific">Scutellospora calospora</name>
    <dbReference type="NCBI Taxonomy" id="85575"/>
    <lineage>
        <taxon>Eukaryota</taxon>
        <taxon>Fungi</taxon>
        <taxon>Fungi incertae sedis</taxon>
        <taxon>Mucoromycota</taxon>
        <taxon>Glomeromycotina</taxon>
        <taxon>Glomeromycetes</taxon>
        <taxon>Diversisporales</taxon>
        <taxon>Gigasporaceae</taxon>
        <taxon>Scutellospora</taxon>
    </lineage>
</organism>
<dbReference type="EMBL" id="CAJVPM010042447">
    <property type="protein sequence ID" value="CAG8709073.1"/>
    <property type="molecule type" value="Genomic_DNA"/>
</dbReference>
<protein>
    <submittedName>
        <fullName evidence="1">10374_t:CDS:1</fullName>
    </submittedName>
</protein>
<reference evidence="1" key="1">
    <citation type="submission" date="2021-06" db="EMBL/GenBank/DDBJ databases">
        <authorList>
            <person name="Kallberg Y."/>
            <person name="Tangrot J."/>
            <person name="Rosling A."/>
        </authorList>
    </citation>
    <scope>NUCLEOTIDE SEQUENCE</scope>
    <source>
        <strain evidence="1">AU212A</strain>
    </source>
</reference>
<sequence>YEELSTTSTSHESVRDMSDTEESVGSSNPVVLISPPTQPINFQYHERIQRQCSVCHGK</sequence>
<feature type="non-terminal residue" evidence="1">
    <location>
        <position position="58"/>
    </location>
</feature>